<protein>
    <submittedName>
        <fullName evidence="4">Uncharacterized protein</fullName>
    </submittedName>
</protein>
<dbReference type="Gene3D" id="3.40.50.1240">
    <property type="entry name" value="Phosphoglycerate mutase-like"/>
    <property type="match status" value="1"/>
</dbReference>
<proteinExistence type="inferred from homology"/>
<reference evidence="4" key="1">
    <citation type="journal article" date="2023" name="Genome Biol. Evol.">
        <title>First Whole Genome Sequence and Flow Cytometry Genome Size Data for the Lichen-Forming Fungus Ramalina farinacea (Ascomycota).</title>
        <authorList>
            <person name="Llewellyn T."/>
            <person name="Mian S."/>
            <person name="Hill R."/>
            <person name="Leitch I.J."/>
            <person name="Gaya E."/>
        </authorList>
    </citation>
    <scope>NUCLEOTIDE SEQUENCE</scope>
    <source>
        <strain evidence="4">LIQ254RAFAR</strain>
    </source>
</reference>
<dbReference type="Pfam" id="PF00328">
    <property type="entry name" value="His_Phos_2"/>
    <property type="match status" value="1"/>
</dbReference>
<dbReference type="EMBL" id="JAPUFD010000006">
    <property type="protein sequence ID" value="MDI1487705.1"/>
    <property type="molecule type" value="Genomic_DNA"/>
</dbReference>
<organism evidence="4 5">
    <name type="scientific">Ramalina farinacea</name>
    <dbReference type="NCBI Taxonomy" id="258253"/>
    <lineage>
        <taxon>Eukaryota</taxon>
        <taxon>Fungi</taxon>
        <taxon>Dikarya</taxon>
        <taxon>Ascomycota</taxon>
        <taxon>Pezizomycotina</taxon>
        <taxon>Lecanoromycetes</taxon>
        <taxon>OSLEUM clade</taxon>
        <taxon>Lecanoromycetidae</taxon>
        <taxon>Lecanorales</taxon>
        <taxon>Lecanorineae</taxon>
        <taxon>Ramalinaceae</taxon>
        <taxon>Ramalina</taxon>
    </lineage>
</organism>
<gene>
    <name evidence="4" type="ORF">OHK93_006976</name>
</gene>
<dbReference type="PANTHER" id="PTHR11567:SF110">
    <property type="entry name" value="2-PHOSPHOXYLOSE PHOSPHATASE 1"/>
    <property type="match status" value="1"/>
</dbReference>
<sequence length="573" mass="63399">MTTLVPRGPYSQEELDRLYPKELKLQLVQIVRMKFSHLVPHFALPAPLTVQNTRDPSHLHPADPPSPPTHQLLRHGERSPVSARFQNAGLAPFWPYCHAARHLTSTILTTASPPPSDPTVFSPLPWRRRLETFGSHDASVLATGPSSSSSSSSSASHQQQQHGNICNLGELTDTGRLTTLALGQRLRRLYVDQLSYMPSAIPDADMIYLRATPMPRALESVQQAFWGLYPPSFRRSRGDEFPPPTVITRAPADETLFPNEANCRRFSQLMKAFGVRAAQRWNGSEEMEYLSGRIGKWMPEEMAGEVKVDGHPRLSGVMDTVNSTLAHGKATRLPGEFYEERVRRIIDMIGVEEWFAGYKESREYRQLGIGSLAGDVVARMVGRVERRGNDGVLEVGGAEGELGEGRGLGAFEGESWPPYTSHVAVELFKAEDREKVGGGQLDVAATATTAGEQQQMKPKRSSGMMAKLFGSGGSEAQIATEEGIARRPVSELSPSEKQKLDGFFVRVRYNDRPIIVPGCRPPGKHWQGDESFCTLEAFKSIVDKFTPRNWKSACVANLDQPTIPDEIEAPGYE</sequence>
<evidence type="ECO:0000313" key="4">
    <source>
        <dbReference type="EMBL" id="MDI1487705.1"/>
    </source>
</evidence>
<evidence type="ECO:0000256" key="2">
    <source>
        <dbReference type="ARBA" id="ARBA00022801"/>
    </source>
</evidence>
<keyword evidence="2" id="KW-0378">Hydrolase</keyword>
<dbReference type="InterPro" id="IPR050645">
    <property type="entry name" value="Histidine_acid_phosphatase"/>
</dbReference>
<feature type="region of interest" description="Disordered" evidence="3">
    <location>
        <begin position="138"/>
        <end position="162"/>
    </location>
</feature>
<dbReference type="AlphaFoldDB" id="A0AA43QJM0"/>
<dbReference type="GO" id="GO:0016791">
    <property type="term" value="F:phosphatase activity"/>
    <property type="evidence" value="ECO:0007669"/>
    <property type="project" value="TreeGrafter"/>
</dbReference>
<dbReference type="InterPro" id="IPR029033">
    <property type="entry name" value="His_PPase_superfam"/>
</dbReference>
<keyword evidence="5" id="KW-1185">Reference proteome</keyword>
<feature type="region of interest" description="Disordered" evidence="3">
    <location>
        <begin position="53"/>
        <end position="79"/>
    </location>
</feature>
<dbReference type="Proteomes" id="UP001161017">
    <property type="component" value="Unassembled WGS sequence"/>
</dbReference>
<dbReference type="InterPro" id="IPR000560">
    <property type="entry name" value="His_Pase_clade-2"/>
</dbReference>
<dbReference type="PANTHER" id="PTHR11567">
    <property type="entry name" value="ACID PHOSPHATASE-RELATED"/>
    <property type="match status" value="1"/>
</dbReference>
<feature type="compositionally biased region" description="Low complexity" evidence="3">
    <location>
        <begin position="146"/>
        <end position="162"/>
    </location>
</feature>
<comment type="similarity">
    <text evidence="1">Belongs to the histidine acid phosphatase family.</text>
</comment>
<name>A0AA43QJM0_9LECA</name>
<accession>A0AA43QJM0</accession>
<evidence type="ECO:0000313" key="5">
    <source>
        <dbReference type="Proteomes" id="UP001161017"/>
    </source>
</evidence>
<dbReference type="SUPFAM" id="SSF53254">
    <property type="entry name" value="Phosphoglycerate mutase-like"/>
    <property type="match status" value="1"/>
</dbReference>
<evidence type="ECO:0000256" key="1">
    <source>
        <dbReference type="ARBA" id="ARBA00005375"/>
    </source>
</evidence>
<comment type="caution">
    <text evidence="4">The sequence shown here is derived from an EMBL/GenBank/DDBJ whole genome shotgun (WGS) entry which is preliminary data.</text>
</comment>
<evidence type="ECO:0000256" key="3">
    <source>
        <dbReference type="SAM" id="MobiDB-lite"/>
    </source>
</evidence>